<proteinExistence type="predicted"/>
<organism evidence="2 3">
    <name type="scientific">Marchantia polymorpha subsp. ruderalis</name>
    <dbReference type="NCBI Taxonomy" id="1480154"/>
    <lineage>
        <taxon>Eukaryota</taxon>
        <taxon>Viridiplantae</taxon>
        <taxon>Streptophyta</taxon>
        <taxon>Embryophyta</taxon>
        <taxon>Marchantiophyta</taxon>
        <taxon>Marchantiopsida</taxon>
        <taxon>Marchantiidae</taxon>
        <taxon>Marchantiales</taxon>
        <taxon>Marchantiaceae</taxon>
        <taxon>Marchantia</taxon>
    </lineage>
</organism>
<name>A0A176VIU2_MARPO</name>
<sequence length="269" mass="28817">MDAILLCPASGCLALASCRASSSSRFSDRARLRSASSSLVPGAPLTALKSSSLRRAIPRASKAGATLATEEEVDDVGNAGTAASEDVVRSVELLKTAAKTRKVPASAICAAFRTLEKGKFDRSDYASIIGGTESPGRTWMLVFTVGKDVYNNKVEGGGSYFPVTAVQNFDTAAQRLENGIYLRQLGNLTFSGKLKFEKRKLSFFVNSLNLTVGSYGPLRIKLGGKGDNDVPDKNDPFFIWYYADDEIIVAKGRGGGVAYWCRCSNAAKR</sequence>
<dbReference type="Proteomes" id="UP000077202">
    <property type="component" value="Unassembled WGS sequence"/>
</dbReference>
<reference evidence="2 3" key="1">
    <citation type="submission" date="2016-03" db="EMBL/GenBank/DDBJ databases">
        <title>Mechanisms controlling the formation of the plant cell surface in tip-growing cells are functionally conserved among land plants.</title>
        <authorList>
            <person name="Honkanen S."/>
            <person name="Jones V.A."/>
            <person name="Morieri G."/>
            <person name="Champion C."/>
            <person name="Hetherington A.J."/>
            <person name="Kelly S."/>
            <person name="Saint-Marcoux D."/>
            <person name="Proust H."/>
            <person name="Prescott H."/>
            <person name="Dolan L."/>
        </authorList>
    </citation>
    <scope>NUCLEOTIDE SEQUENCE [LARGE SCALE GENOMIC DNA]</scope>
    <source>
        <strain evidence="3">cv. Tak-1 and cv. Tak-2</strain>
        <tissue evidence="2">Whole gametophyte</tissue>
    </source>
</reference>
<evidence type="ECO:0000313" key="1">
    <source>
        <dbReference type="EMBL" id="BBM99245.1"/>
    </source>
</evidence>
<dbReference type="EMBL" id="LVLJ01003561">
    <property type="protein sequence ID" value="OAE20859.1"/>
    <property type="molecule type" value="Genomic_DNA"/>
</dbReference>
<protein>
    <recommendedName>
        <fullName evidence="5">Plastid lipid-associated protein/fibrillin conserved domain-containing protein</fullName>
    </recommendedName>
</protein>
<dbReference type="PANTHER" id="PTHR35690:SF1">
    <property type="entry name" value="OS01G0363500 PROTEIN"/>
    <property type="match status" value="1"/>
</dbReference>
<evidence type="ECO:0000313" key="3">
    <source>
        <dbReference type="Proteomes" id="UP000077202"/>
    </source>
</evidence>
<dbReference type="EMBL" id="AP019866">
    <property type="protein sequence ID" value="BBM99245.1"/>
    <property type="molecule type" value="Genomic_DNA"/>
</dbReference>
<evidence type="ECO:0000313" key="4">
    <source>
        <dbReference type="Proteomes" id="UP001162541"/>
    </source>
</evidence>
<reference evidence="4" key="3">
    <citation type="journal article" date="2020" name="Curr. Biol.">
        <title>Chromatin organization in early land plants reveals an ancestral association between H3K27me3, transposons, and constitutive heterochromatin.</title>
        <authorList>
            <person name="Montgomery S.A."/>
            <person name="Tanizawa Y."/>
            <person name="Galik B."/>
            <person name="Wang N."/>
            <person name="Ito T."/>
            <person name="Mochizuki T."/>
            <person name="Akimcheva S."/>
            <person name="Bowman J.L."/>
            <person name="Cognat V."/>
            <person name="Marechal-Drouard L."/>
            <person name="Ekker H."/>
            <person name="Hong S.F."/>
            <person name="Kohchi T."/>
            <person name="Lin S.S."/>
            <person name="Liu L.D."/>
            <person name="Nakamura Y."/>
            <person name="Valeeva L.R."/>
            <person name="Shakirov E.V."/>
            <person name="Shippen D.E."/>
            <person name="Wei W.L."/>
            <person name="Yagura M."/>
            <person name="Yamaoka S."/>
            <person name="Yamato K.T."/>
            <person name="Liu C."/>
            <person name="Berger F."/>
        </authorList>
    </citation>
    <scope>NUCLEOTIDE SEQUENCE [LARGE SCALE GENOMIC DNA]</scope>
    <source>
        <strain evidence="4">Tak-1</strain>
    </source>
</reference>
<gene>
    <name evidence="2" type="ORF">AXG93_3256s1030</name>
    <name evidence="1" type="ORF">Mp_1g19850</name>
</gene>
<evidence type="ECO:0008006" key="5">
    <source>
        <dbReference type="Google" id="ProtNLM"/>
    </source>
</evidence>
<keyword evidence="3" id="KW-1185">Reference proteome</keyword>
<accession>A0A176VIU2</accession>
<dbReference type="Proteomes" id="UP001162541">
    <property type="component" value="Chromosome 1"/>
</dbReference>
<dbReference type="PANTHER" id="PTHR35690">
    <property type="entry name" value="OS01G0363500 PROTEIN"/>
    <property type="match status" value="1"/>
</dbReference>
<evidence type="ECO:0000313" key="2">
    <source>
        <dbReference type="EMBL" id="OAE20859.1"/>
    </source>
</evidence>
<dbReference type="AlphaFoldDB" id="A0A176VIU2"/>
<reference evidence="1" key="2">
    <citation type="journal article" date="2019" name="Curr. Biol.">
        <title>Chromatin organization in early land plants reveals an ancestral association between H3K27me3, transposons, and constitutive heterochromatin.</title>
        <authorList>
            <person name="Montgomery S.A."/>
            <person name="Tanizawa Y."/>
            <person name="Galik B."/>
            <person name="Wang N."/>
            <person name="Ito T."/>
            <person name="Mochizuki T."/>
            <person name="Akimcheva S."/>
            <person name="Bowman J."/>
            <person name="Cognat V."/>
            <person name="Drouard L."/>
            <person name="Ekker H."/>
            <person name="Houng S."/>
            <person name="Kohchi T."/>
            <person name="Lin S."/>
            <person name="Liu L.D."/>
            <person name="Nakamura Y."/>
            <person name="Valeeva L.R."/>
            <person name="Shakirov E.V."/>
            <person name="Shippen D.E."/>
            <person name="Wei W."/>
            <person name="Yagura M."/>
            <person name="Yamaoka S."/>
            <person name="Yamato K.T."/>
            <person name="Liu C."/>
            <person name="Berger F."/>
        </authorList>
    </citation>
    <scope>NUCLEOTIDE SEQUENCE [LARGE SCALE GENOMIC DNA]</scope>
    <source>
        <strain evidence="1">Tak-1</strain>
    </source>
</reference>